<accession>A0A923JGK2</accession>
<keyword evidence="1" id="KW-0472">Membrane</keyword>
<gene>
    <name evidence="3" type="ORF">HU727_021170</name>
    <name evidence="2" type="ORF">HU727_20535</name>
</gene>
<dbReference type="Proteomes" id="UP000648816">
    <property type="component" value="Unassembled WGS sequence"/>
</dbReference>
<sequence>MLASLSNRQFVDDPSGYRRDGICRDHSNQRFPENHHVLRLACVPLLMAVIAFSLIVLDGGILAALVLLGLRDLIATAQPMGRWSWLAKALPNNAETGGGPMVAVISYPLR</sequence>
<evidence type="ECO:0000256" key="1">
    <source>
        <dbReference type="SAM" id="Phobius"/>
    </source>
</evidence>
<dbReference type="EMBL" id="JABWQP020000012">
    <property type="protein sequence ID" value="MBV4488100.1"/>
    <property type="molecule type" value="Genomic_DNA"/>
</dbReference>
<reference evidence="2 4" key="1">
    <citation type="journal article" date="2020" name="Microorganisms">
        <title>Reliable Identification of Environmental Pseudomonas Isolates Using the rpoD Gene.</title>
        <authorList>
            <consortium name="The Broad Institute Genome Sequencing Platform"/>
            <person name="Girard L."/>
            <person name="Lood C."/>
            <person name="Rokni-Zadeh H."/>
            <person name="van Noort V."/>
            <person name="Lavigne R."/>
            <person name="De Mot R."/>
        </authorList>
    </citation>
    <scope>NUCLEOTIDE SEQUENCE</scope>
    <source>
        <strain evidence="2 4">SWRI153</strain>
    </source>
</reference>
<feature type="transmembrane region" description="Helical" evidence="1">
    <location>
        <begin position="45"/>
        <end position="70"/>
    </location>
</feature>
<dbReference type="RefSeq" id="WP_186533594.1">
    <property type="nucleotide sequence ID" value="NZ_JABWQP020000012.1"/>
</dbReference>
<organism evidence="2">
    <name type="scientific">Pseudomonas khorasanensis</name>
    <dbReference type="NCBI Taxonomy" id="2745508"/>
    <lineage>
        <taxon>Bacteria</taxon>
        <taxon>Pseudomonadati</taxon>
        <taxon>Pseudomonadota</taxon>
        <taxon>Gammaproteobacteria</taxon>
        <taxon>Pseudomonadales</taxon>
        <taxon>Pseudomonadaceae</taxon>
        <taxon>Pseudomonas</taxon>
    </lineage>
</organism>
<dbReference type="AlphaFoldDB" id="A0A923JGK2"/>
<evidence type="ECO:0000313" key="3">
    <source>
        <dbReference type="EMBL" id="MBV4488100.1"/>
    </source>
</evidence>
<reference evidence="2" key="2">
    <citation type="submission" date="2020-07" db="EMBL/GenBank/DDBJ databases">
        <authorList>
            <person name="Lood C."/>
            <person name="Girard L."/>
        </authorList>
    </citation>
    <scope>NUCLEOTIDE SEQUENCE</scope>
    <source>
        <strain evidence="2">SWRI153</strain>
    </source>
</reference>
<keyword evidence="1" id="KW-1133">Transmembrane helix</keyword>
<protein>
    <submittedName>
        <fullName evidence="2">MFS transporter</fullName>
    </submittedName>
</protein>
<keyword evidence="1" id="KW-0812">Transmembrane</keyword>
<evidence type="ECO:0000313" key="2">
    <source>
        <dbReference type="EMBL" id="MBC3344032.1"/>
    </source>
</evidence>
<comment type="caution">
    <text evidence="2">The sequence shown here is derived from an EMBL/GenBank/DDBJ whole genome shotgun (WGS) entry which is preliminary data.</text>
</comment>
<evidence type="ECO:0000313" key="4">
    <source>
        <dbReference type="Proteomes" id="UP000648816"/>
    </source>
</evidence>
<proteinExistence type="predicted"/>
<reference evidence="3" key="3">
    <citation type="submission" date="2021-06" db="EMBL/GenBank/DDBJ databases">
        <title>Updating the genus Pseudomonas: Description of 43 new species and partition of the Pseudomonas putida group.</title>
        <authorList>
            <person name="Girard L."/>
            <person name="Lood C."/>
            <person name="Vandamme P."/>
            <person name="Rokni-Zadeh H."/>
            <person name="Van Noort V."/>
            <person name="Hofte M."/>
            <person name="Lavigne R."/>
            <person name="De Mot R."/>
        </authorList>
    </citation>
    <scope>NUCLEOTIDE SEQUENCE</scope>
    <source>
        <strain evidence="3">SWRI153</strain>
    </source>
</reference>
<keyword evidence="4" id="KW-1185">Reference proteome</keyword>
<name>A0A923JGK2_9PSED</name>
<dbReference type="EMBL" id="JABWQP010000013">
    <property type="protein sequence ID" value="MBC3344032.1"/>
    <property type="molecule type" value="Genomic_DNA"/>
</dbReference>